<accession>A0A0F9G9T9</accession>
<protein>
    <submittedName>
        <fullName evidence="2">Uncharacterized protein</fullName>
    </submittedName>
</protein>
<feature type="region of interest" description="Disordered" evidence="1">
    <location>
        <begin position="1"/>
        <end position="30"/>
    </location>
</feature>
<gene>
    <name evidence="2" type="ORF">LCGC14_1852650</name>
</gene>
<feature type="compositionally biased region" description="Low complexity" evidence="1">
    <location>
        <begin position="1"/>
        <end position="20"/>
    </location>
</feature>
<organism evidence="2">
    <name type="scientific">marine sediment metagenome</name>
    <dbReference type="NCBI Taxonomy" id="412755"/>
    <lineage>
        <taxon>unclassified sequences</taxon>
        <taxon>metagenomes</taxon>
        <taxon>ecological metagenomes</taxon>
    </lineage>
</organism>
<evidence type="ECO:0000313" key="2">
    <source>
        <dbReference type="EMBL" id="KKL95634.1"/>
    </source>
</evidence>
<feature type="non-terminal residue" evidence="2">
    <location>
        <position position="78"/>
    </location>
</feature>
<name>A0A0F9G9T9_9ZZZZ</name>
<reference evidence="2" key="1">
    <citation type="journal article" date="2015" name="Nature">
        <title>Complex archaea that bridge the gap between prokaryotes and eukaryotes.</title>
        <authorList>
            <person name="Spang A."/>
            <person name="Saw J.H."/>
            <person name="Jorgensen S.L."/>
            <person name="Zaremba-Niedzwiedzka K."/>
            <person name="Martijn J."/>
            <person name="Lind A.E."/>
            <person name="van Eijk R."/>
            <person name="Schleper C."/>
            <person name="Guy L."/>
            <person name="Ettema T.J."/>
        </authorList>
    </citation>
    <scope>NUCLEOTIDE SEQUENCE</scope>
</reference>
<comment type="caution">
    <text evidence="2">The sequence shown here is derived from an EMBL/GenBank/DDBJ whole genome shotgun (WGS) entry which is preliminary data.</text>
</comment>
<sequence length="78" mass="8485">MPDLLPVALDAATPDATATPESKPSLSDDQKATLKEVGLDPEQVGSFMESKAGWDAQQNRRLMEIADEKRNDKIAAQM</sequence>
<proteinExistence type="predicted"/>
<evidence type="ECO:0000256" key="1">
    <source>
        <dbReference type="SAM" id="MobiDB-lite"/>
    </source>
</evidence>
<dbReference type="AlphaFoldDB" id="A0A0F9G9T9"/>
<dbReference type="EMBL" id="LAZR01018627">
    <property type="protein sequence ID" value="KKL95634.1"/>
    <property type="molecule type" value="Genomic_DNA"/>
</dbReference>